<keyword evidence="6 8" id="KW-0255">Endonuclease</keyword>
<evidence type="ECO:0000256" key="4">
    <source>
        <dbReference type="ARBA" id="ARBA00022722"/>
    </source>
</evidence>
<dbReference type="AlphaFoldDB" id="A0A292PQV9"/>
<name>A0A292PQV9_9PEZI</name>
<dbReference type="EC" id="3.1.26.4" evidence="9"/>
<proteinExistence type="inferred from homology"/>
<dbReference type="CDD" id="cd07181">
    <property type="entry name" value="RNase_HII_eukaryota_like"/>
    <property type="match status" value="1"/>
</dbReference>
<feature type="binding site" evidence="8">
    <location>
        <position position="205"/>
    </location>
    <ligand>
        <name>a divalent metal cation</name>
        <dbReference type="ChEBI" id="CHEBI:60240"/>
    </ligand>
</feature>
<evidence type="ECO:0000256" key="7">
    <source>
        <dbReference type="ARBA" id="ARBA00022801"/>
    </source>
</evidence>
<comment type="function">
    <text evidence="9">Endonuclease that specifically degrades the RNA of RNA-DNA hybrids.</text>
</comment>
<comment type="cofactor">
    <cofactor evidence="8">
        <name>Mn(2+)</name>
        <dbReference type="ChEBI" id="CHEBI:29035"/>
    </cofactor>
    <cofactor evidence="8">
        <name>Mg(2+)</name>
        <dbReference type="ChEBI" id="CHEBI:18420"/>
    </cofactor>
    <text evidence="8">Manganese or magnesium. Binds 1 divalent metal ion per monomer in the absence of substrate. May bind a second metal ion after substrate binding.</text>
</comment>
<dbReference type="InterPro" id="IPR024567">
    <property type="entry name" value="RNase_HII/HIII_dom"/>
</dbReference>
<evidence type="ECO:0000313" key="13">
    <source>
        <dbReference type="Proteomes" id="UP001412239"/>
    </source>
</evidence>
<feature type="binding site" evidence="8">
    <location>
        <position position="70"/>
    </location>
    <ligand>
        <name>a divalent metal cation</name>
        <dbReference type="ChEBI" id="CHEBI:60240"/>
    </ligand>
</feature>
<keyword evidence="4 8" id="KW-0540">Nuclease</keyword>
<dbReference type="SUPFAM" id="SSF53098">
    <property type="entry name" value="Ribonuclease H-like"/>
    <property type="match status" value="1"/>
</dbReference>
<feature type="region of interest" description="Disordered" evidence="10">
    <location>
        <begin position="1"/>
        <end position="20"/>
    </location>
</feature>
<gene>
    <name evidence="12" type="ORF">GSTUAT00005952001</name>
</gene>
<dbReference type="EMBL" id="LN891061">
    <property type="protein sequence ID" value="CUS10022.1"/>
    <property type="molecule type" value="Genomic_DNA"/>
</dbReference>
<dbReference type="GO" id="GO:0043137">
    <property type="term" value="P:DNA replication, removal of RNA primer"/>
    <property type="evidence" value="ECO:0007669"/>
    <property type="project" value="TreeGrafter"/>
</dbReference>
<evidence type="ECO:0000256" key="6">
    <source>
        <dbReference type="ARBA" id="ARBA00022759"/>
    </source>
</evidence>
<dbReference type="InterPro" id="IPR023160">
    <property type="entry name" value="RNase_HII_hlx-loop-hlx_cap_dom"/>
</dbReference>
<dbReference type="InterPro" id="IPR012337">
    <property type="entry name" value="RNaseH-like_sf"/>
</dbReference>
<evidence type="ECO:0000256" key="2">
    <source>
        <dbReference type="ARBA" id="ARBA00001946"/>
    </source>
</evidence>
<evidence type="ECO:0000256" key="1">
    <source>
        <dbReference type="ARBA" id="ARBA00000077"/>
    </source>
</evidence>
<dbReference type="Gene3D" id="1.10.10.460">
    <property type="entry name" value="Ribonuclease hii. Domain 2"/>
    <property type="match status" value="1"/>
</dbReference>
<evidence type="ECO:0000256" key="3">
    <source>
        <dbReference type="ARBA" id="ARBA00007058"/>
    </source>
</evidence>
<comment type="cofactor">
    <cofactor evidence="2">
        <name>Mg(2+)</name>
        <dbReference type="ChEBI" id="CHEBI:18420"/>
    </cofactor>
</comment>
<protein>
    <recommendedName>
        <fullName evidence="9">Ribonuclease</fullName>
        <ecNumber evidence="9">3.1.26.4</ecNumber>
    </recommendedName>
</protein>
<keyword evidence="7 8" id="KW-0378">Hydrolase</keyword>
<comment type="similarity">
    <text evidence="3">Belongs to the RNase HII family. Eukaryotic subfamily.</text>
</comment>
<evidence type="ECO:0000256" key="8">
    <source>
        <dbReference type="PROSITE-ProRule" id="PRU01319"/>
    </source>
</evidence>
<organism evidence="12 13">
    <name type="scientific">Tuber aestivum</name>
    <name type="common">summer truffle</name>
    <dbReference type="NCBI Taxonomy" id="59557"/>
    <lineage>
        <taxon>Eukaryota</taxon>
        <taxon>Fungi</taxon>
        <taxon>Dikarya</taxon>
        <taxon>Ascomycota</taxon>
        <taxon>Pezizomycotina</taxon>
        <taxon>Pezizomycetes</taxon>
        <taxon>Pezizales</taxon>
        <taxon>Tuberaceae</taxon>
        <taxon>Tuber</taxon>
    </lineage>
</organism>
<reference evidence="12" key="1">
    <citation type="submission" date="2015-10" db="EMBL/GenBank/DDBJ databases">
        <authorList>
            <person name="Regsiter A."/>
            <person name="william w."/>
        </authorList>
    </citation>
    <scope>NUCLEOTIDE SEQUENCE</scope>
    <source>
        <strain evidence="12">Montdore</strain>
    </source>
</reference>
<evidence type="ECO:0000256" key="9">
    <source>
        <dbReference type="RuleBase" id="RU003515"/>
    </source>
</evidence>
<dbReference type="InterPro" id="IPR001352">
    <property type="entry name" value="RNase_HII/HIII"/>
</dbReference>
<dbReference type="InterPro" id="IPR036397">
    <property type="entry name" value="RNaseH_sf"/>
</dbReference>
<evidence type="ECO:0000256" key="10">
    <source>
        <dbReference type="SAM" id="MobiDB-lite"/>
    </source>
</evidence>
<dbReference type="PROSITE" id="PS51975">
    <property type="entry name" value="RNASE_H_2"/>
    <property type="match status" value="1"/>
</dbReference>
<dbReference type="Pfam" id="PF01351">
    <property type="entry name" value="RNase_HII"/>
    <property type="match status" value="2"/>
</dbReference>
<evidence type="ECO:0000259" key="11">
    <source>
        <dbReference type="PROSITE" id="PS51975"/>
    </source>
</evidence>
<evidence type="ECO:0000313" key="12">
    <source>
        <dbReference type="EMBL" id="CUS10022.1"/>
    </source>
</evidence>
<feature type="domain" description="RNase H type-2" evidence="11">
    <location>
        <begin position="63"/>
        <end position="309"/>
    </location>
</feature>
<dbReference type="PANTHER" id="PTHR10954:SF7">
    <property type="entry name" value="RIBONUCLEASE H2 SUBUNIT A"/>
    <property type="match status" value="1"/>
</dbReference>
<feature type="binding site" evidence="8">
    <location>
        <position position="69"/>
    </location>
    <ligand>
        <name>a divalent metal cation</name>
        <dbReference type="ChEBI" id="CHEBI:60240"/>
    </ligand>
</feature>
<feature type="region of interest" description="Disordered" evidence="10">
    <location>
        <begin position="96"/>
        <end position="126"/>
    </location>
</feature>
<keyword evidence="5 8" id="KW-0479">Metal-binding</keyword>
<dbReference type="FunFam" id="1.10.10.460:FF:000001">
    <property type="entry name" value="Ribonuclease"/>
    <property type="match status" value="1"/>
</dbReference>
<dbReference type="GO" id="GO:0004523">
    <property type="term" value="F:RNA-DNA hybrid ribonuclease activity"/>
    <property type="evidence" value="ECO:0007669"/>
    <property type="project" value="UniProtKB-UniRule"/>
</dbReference>
<dbReference type="GO" id="GO:0032299">
    <property type="term" value="C:ribonuclease H2 complex"/>
    <property type="evidence" value="ECO:0007669"/>
    <property type="project" value="TreeGrafter"/>
</dbReference>
<dbReference type="Gene3D" id="3.30.420.10">
    <property type="entry name" value="Ribonuclease H-like superfamily/Ribonuclease H"/>
    <property type="match status" value="1"/>
</dbReference>
<comment type="catalytic activity">
    <reaction evidence="1 8 9">
        <text>Endonucleolytic cleavage to 5'-phosphomonoester.</text>
        <dbReference type="EC" id="3.1.26.4"/>
    </reaction>
</comment>
<dbReference type="GO" id="GO:0003723">
    <property type="term" value="F:RNA binding"/>
    <property type="evidence" value="ECO:0007669"/>
    <property type="project" value="UniProtKB-UniRule"/>
</dbReference>
<sequence length="357" mass="37879">MAEADSQPLPEELSDADIGAAEEAAREVAKILPSIDNAKILRGETYIYHSPIPKSIQEDPEGEVILGVDEAGRGPVLGPMVYAVAYCLKSDSPMLQEHKFDGSSSPPPRSQNQPTNPNPPTDSKKLTHTFRTNLLQTLTTPDTTLHRDLGWSTNSLSPRDISSGMLRSTTSSSTYNLNAQAFDATTTLITAVLASGVNVREIYVDTVGPATTYQSKLKKLFPSIAITVSKKADSIYPIVSAASVCAKVTRDAAIGVLMPEGEEIGSGYPGDEKTKGWLKRGMEPVFGWEVSMARFSWATAKDMLEGGGKNSGGGKGGGVEVVWPVEEDDGEQTLTGLWGAAAGGEGSRGVVGRHLKA</sequence>
<evidence type="ECO:0000256" key="5">
    <source>
        <dbReference type="ARBA" id="ARBA00022723"/>
    </source>
</evidence>
<dbReference type="PANTHER" id="PTHR10954">
    <property type="entry name" value="RIBONUCLEASE H2 SUBUNIT A"/>
    <property type="match status" value="1"/>
</dbReference>
<dbReference type="Proteomes" id="UP001412239">
    <property type="component" value="Unassembled WGS sequence"/>
</dbReference>
<keyword evidence="13" id="KW-1185">Reference proteome</keyword>
<dbReference type="GO" id="GO:0046872">
    <property type="term" value="F:metal ion binding"/>
    <property type="evidence" value="ECO:0007669"/>
    <property type="project" value="UniProtKB-KW"/>
</dbReference>
<dbReference type="GO" id="GO:0006298">
    <property type="term" value="P:mismatch repair"/>
    <property type="evidence" value="ECO:0007669"/>
    <property type="project" value="TreeGrafter"/>
</dbReference>
<accession>A0A292PQV9</accession>